<gene>
    <name evidence="1" type="ORF">DFR87_06185</name>
</gene>
<dbReference type="KEGG" id="mhk:DFR87_06185"/>
<dbReference type="GeneID" id="36834913"/>
<organism evidence="1 2">
    <name type="scientific">Metallosphaera hakonensis JCM 8857 = DSM 7519</name>
    <dbReference type="NCBI Taxonomy" id="1293036"/>
    <lineage>
        <taxon>Archaea</taxon>
        <taxon>Thermoproteota</taxon>
        <taxon>Thermoprotei</taxon>
        <taxon>Sulfolobales</taxon>
        <taxon>Sulfolobaceae</taxon>
        <taxon>Metallosphaera</taxon>
    </lineage>
</organism>
<dbReference type="Proteomes" id="UP000247586">
    <property type="component" value="Chromosome"/>
</dbReference>
<protein>
    <submittedName>
        <fullName evidence="1">Uncharacterized protein</fullName>
    </submittedName>
</protein>
<dbReference type="STRING" id="1293036.GCA_001315825_03132"/>
<sequence>MKRLYCTEDRVEEEAPLCDKILVLNGFDTKIPELYGVKRRGNFLEEAFWIHPAGNKDGKWWFFVSWNNTVIQMVCNLFYTKDVEWARNLWAEMNEVNDMHQNIQYYVHEALASGDLENAEKILLKYDKMRSWNEIWKELRDNYVVQCEDKGRINVIYTFKDHSGYPMIGPYPVMDQIASYLARLKRTLYRDHEEVPLRELFGESTTDEDLLRKIESTVMSSEEFTLAYGTKVDKEEIIKHDRAKITILHHWDFKDCKREECPNLLESLKQGNPLWVKPVSEFH</sequence>
<dbReference type="RefSeq" id="WP_110369143.1">
    <property type="nucleotide sequence ID" value="NZ_CP029287.2"/>
</dbReference>
<evidence type="ECO:0000313" key="2">
    <source>
        <dbReference type="Proteomes" id="UP000247586"/>
    </source>
</evidence>
<reference evidence="2" key="3">
    <citation type="submission" date="2020-03" db="EMBL/GenBank/DDBJ databases">
        <title>Sequencing and Assembly of Multiple Reported Metal-Biooxidizing Members of the Extremely Thermoacidophilic Archaeal Family Sulfolobaceae.</title>
        <authorList>
            <person name="Counts J.A."/>
            <person name="Kelly R.M."/>
        </authorList>
    </citation>
    <scope>NUCLEOTIDE SEQUENCE [LARGE SCALE GENOMIC DNA]</scope>
    <source>
        <strain evidence="2">HO1-1</strain>
    </source>
</reference>
<reference evidence="1 2" key="1">
    <citation type="submission" date="2018-05" db="EMBL/GenBank/DDBJ databases">
        <title>Complete Genome Sequences of Extremely Thermoacidophilic, Metal-Mobilizing Type-Strain Members of the Archaeal Family Sulfolobaceae: Acidianus brierleyi DSM-1651T, Acidianus sulfidivorans DSM-18786T, Metallosphaera hakonensis DSM-7519T, and Metallosphaera prunae DSM-10039T.</title>
        <authorList>
            <person name="Counts J.A."/>
            <person name="Kelly R.M."/>
        </authorList>
    </citation>
    <scope>NUCLEOTIDE SEQUENCE [LARGE SCALE GENOMIC DNA]</scope>
    <source>
        <strain evidence="1 2">HO1-1</strain>
    </source>
</reference>
<keyword evidence="2" id="KW-1185">Reference proteome</keyword>
<dbReference type="EMBL" id="CP029287">
    <property type="protein sequence ID" value="AWR99361.1"/>
    <property type="molecule type" value="Genomic_DNA"/>
</dbReference>
<dbReference type="AlphaFoldDB" id="A0A2U9ITI0"/>
<reference evidence="2" key="2">
    <citation type="submission" date="2020-03" db="EMBL/GenBank/DDBJ databases">
        <title>Complete Genome Sequences of Extremely Thermoacidophilic, Metal-Mobilizing Type-Strain Members of the Archaeal Family Sulfolobaceae: Acidianus brierleyi DSM-1651T, Acidianus sulfidivorans DSM-18786T, Metallosphaera hakonensis DSM-7519T, and Metallosphaera prunae DSM-10039T.</title>
        <authorList>
            <person name="Counts J.A."/>
            <person name="Kelly R.M."/>
        </authorList>
    </citation>
    <scope>NUCLEOTIDE SEQUENCE [LARGE SCALE GENOMIC DNA]</scope>
    <source>
        <strain evidence="2">HO1-1</strain>
    </source>
</reference>
<accession>A0A2U9ITI0</accession>
<name>A0A2U9ITI0_9CREN</name>
<evidence type="ECO:0000313" key="1">
    <source>
        <dbReference type="EMBL" id="AWR99361.1"/>
    </source>
</evidence>
<proteinExistence type="predicted"/>